<feature type="compositionally biased region" description="Polar residues" evidence="5">
    <location>
        <begin position="316"/>
        <end position="331"/>
    </location>
</feature>
<dbReference type="PANTHER" id="PTHR14150:SF12">
    <property type="entry name" value="U3 SMALL NUCLEOLAR RNA-ASSOCIATED PROTEIN 14 HOMOLOG A"/>
    <property type="match status" value="1"/>
</dbReference>
<feature type="region of interest" description="Disordered" evidence="5">
    <location>
        <begin position="1"/>
        <end position="29"/>
    </location>
</feature>
<sequence>MAPRENDEKAAKKEKSKQSQLRIRKPTRSETSTIISEFNLVKSKVSDKNLVTAEDLVKALGSKANVHDLKKKIKAIKTTTKILPKPLEKPAADRVKRKVGFENAKKTLNKWAGVVAHQRTAVSVKFPLKENSMQMEPSEIANRFVLKTDLEKKLEEIDPPKQPEPVTQDKFSLTLAEILEQRGEAAKLRAQQSYLASKARRTKKIKSKKYHRIARKAKTKQQIKEFEELKKKNPEAALEKLDLIDKARAHERMTLRHKSTGQWAKNKQIRAKYDSESRKVLAEQLAISRELTQKLKTDDSDEDDYVYENAQEDVPTKTSETDNPWNANSKPSESEVDAFIGQYRKYWDEQHKKLAEGAKDNEEQDNEDSEKESVDCVDVTQEFIETDNVEKESAYTNDVEKKTLETNDSAECVTDASSTKKGKKKKTKKQKEEIESKKSPKKLVKSVEETTKCSNSNKKKSLSKTDSAANESVQNEKSKTEKIQEKKTKNKKNKKKDGNSEAKSKDNSVEDLEKLGLKNQRALRPQIDKPMDESDDEKERDVDAIKTVINQVTTKRKIENPTLDQNKIIKPKIMKTMLPDDTDEEDVLDDIEDENEYVSNREDERRFTQAFRDTDLARDFRKEKAAEIKKNQPQDIDLTLPGWGSWGGPGIKVSRRKRRRFIFKAPKAAPRRDENKGDVVILEENAPKIRRHMVNDLPFPYNAVKDFEASIRAPIGREFVPEKTFTKLTLPHVKTKMGKIIEPMTEDALVKQVKCDLDAREKKPLAGAVEKKNAKNNNNKEGKKK</sequence>
<dbReference type="EMBL" id="JBJJXI010000025">
    <property type="protein sequence ID" value="KAL3404496.1"/>
    <property type="molecule type" value="Genomic_DNA"/>
</dbReference>
<feature type="compositionally biased region" description="Basic and acidic residues" evidence="5">
    <location>
        <begin position="526"/>
        <end position="542"/>
    </location>
</feature>
<proteinExistence type="inferred from homology"/>
<evidence type="ECO:0000256" key="2">
    <source>
        <dbReference type="ARBA" id="ARBA00007774"/>
    </source>
</evidence>
<feature type="compositionally biased region" description="Basic and acidic residues" evidence="5">
    <location>
        <begin position="496"/>
        <end position="516"/>
    </location>
</feature>
<dbReference type="PANTHER" id="PTHR14150">
    <property type="entry name" value="U3 SMALL NUCLEOLAR RNA-ASSOCIATED PROTEIN 14"/>
    <property type="match status" value="1"/>
</dbReference>
<feature type="region of interest" description="Disordered" evidence="5">
    <location>
        <begin position="761"/>
        <end position="785"/>
    </location>
</feature>
<feature type="compositionally biased region" description="Basic and acidic residues" evidence="5">
    <location>
        <begin position="388"/>
        <end position="405"/>
    </location>
</feature>
<feature type="region of interest" description="Disordered" evidence="5">
    <location>
        <begin position="354"/>
        <end position="542"/>
    </location>
</feature>
<evidence type="ECO:0000256" key="5">
    <source>
        <dbReference type="SAM" id="MobiDB-lite"/>
    </source>
</evidence>
<evidence type="ECO:0000256" key="4">
    <source>
        <dbReference type="ARBA" id="ARBA00023242"/>
    </source>
</evidence>
<keyword evidence="7" id="KW-1185">Reference proteome</keyword>
<dbReference type="GO" id="GO:0005730">
    <property type="term" value="C:nucleolus"/>
    <property type="evidence" value="ECO:0007669"/>
    <property type="project" value="UniProtKB-SubCell"/>
</dbReference>
<evidence type="ECO:0008006" key="8">
    <source>
        <dbReference type="Google" id="ProtNLM"/>
    </source>
</evidence>
<name>A0ABD2XGE3_9HYME</name>
<comment type="subcellular location">
    <subcellularLocation>
        <location evidence="1">Nucleus</location>
        <location evidence="1">Nucleolus</location>
    </subcellularLocation>
</comment>
<dbReference type="Pfam" id="PF04615">
    <property type="entry name" value="Utp14"/>
    <property type="match status" value="1"/>
</dbReference>
<keyword evidence="3" id="KW-0597">Phosphoprotein</keyword>
<accession>A0ABD2XGE3</accession>
<feature type="compositionally biased region" description="Basic and acidic residues" evidence="5">
    <location>
        <begin position="474"/>
        <end position="487"/>
    </location>
</feature>
<evidence type="ECO:0000256" key="1">
    <source>
        <dbReference type="ARBA" id="ARBA00004604"/>
    </source>
</evidence>
<feature type="region of interest" description="Disordered" evidence="5">
    <location>
        <begin position="297"/>
        <end position="336"/>
    </location>
</feature>
<dbReference type="Proteomes" id="UP001627154">
    <property type="component" value="Unassembled WGS sequence"/>
</dbReference>
<feature type="compositionally biased region" description="Basic residues" evidence="5">
    <location>
        <begin position="420"/>
        <end position="429"/>
    </location>
</feature>
<keyword evidence="4" id="KW-0539">Nucleus</keyword>
<dbReference type="AlphaFoldDB" id="A0ABD2XGE3"/>
<dbReference type="InterPro" id="IPR006709">
    <property type="entry name" value="SSU_processome_Utp14"/>
</dbReference>
<comment type="caution">
    <text evidence="6">The sequence shown here is derived from an EMBL/GenBank/DDBJ whole genome shotgun (WGS) entry which is preliminary data.</text>
</comment>
<protein>
    <recommendedName>
        <fullName evidence="8">U3 small nucleolar RNA-associated protein 14 homolog A</fullName>
    </recommendedName>
</protein>
<feature type="compositionally biased region" description="Basic and acidic residues" evidence="5">
    <location>
        <begin position="1"/>
        <end position="17"/>
    </location>
</feature>
<comment type="similarity">
    <text evidence="2">Belongs to the UTP14 family.</text>
</comment>
<gene>
    <name evidence="6" type="ORF">TKK_002960</name>
</gene>
<evidence type="ECO:0000256" key="3">
    <source>
        <dbReference type="ARBA" id="ARBA00022553"/>
    </source>
</evidence>
<evidence type="ECO:0000313" key="6">
    <source>
        <dbReference type="EMBL" id="KAL3404496.1"/>
    </source>
</evidence>
<organism evidence="6 7">
    <name type="scientific">Trichogramma kaykai</name>
    <dbReference type="NCBI Taxonomy" id="54128"/>
    <lineage>
        <taxon>Eukaryota</taxon>
        <taxon>Metazoa</taxon>
        <taxon>Ecdysozoa</taxon>
        <taxon>Arthropoda</taxon>
        <taxon>Hexapoda</taxon>
        <taxon>Insecta</taxon>
        <taxon>Pterygota</taxon>
        <taxon>Neoptera</taxon>
        <taxon>Endopterygota</taxon>
        <taxon>Hymenoptera</taxon>
        <taxon>Apocrita</taxon>
        <taxon>Proctotrupomorpha</taxon>
        <taxon>Chalcidoidea</taxon>
        <taxon>Trichogrammatidae</taxon>
        <taxon>Trichogramma</taxon>
    </lineage>
</organism>
<reference evidence="6 7" key="1">
    <citation type="journal article" date="2024" name="bioRxiv">
        <title>A reference genome for Trichogramma kaykai: A tiny desert-dwelling parasitoid wasp with competing sex-ratio distorters.</title>
        <authorList>
            <person name="Culotta J."/>
            <person name="Lindsey A.R."/>
        </authorList>
    </citation>
    <scope>NUCLEOTIDE SEQUENCE [LARGE SCALE GENOMIC DNA]</scope>
    <source>
        <strain evidence="6 7">KSX58</strain>
    </source>
</reference>
<evidence type="ECO:0000313" key="7">
    <source>
        <dbReference type="Proteomes" id="UP001627154"/>
    </source>
</evidence>